<proteinExistence type="predicted"/>
<feature type="region of interest" description="Disordered" evidence="1">
    <location>
        <begin position="810"/>
        <end position="831"/>
    </location>
</feature>
<dbReference type="Proteomes" id="UP001302126">
    <property type="component" value="Unassembled WGS sequence"/>
</dbReference>
<keyword evidence="2" id="KW-0812">Transmembrane</keyword>
<feature type="compositionally biased region" description="Basic and acidic residues" evidence="1">
    <location>
        <begin position="123"/>
        <end position="133"/>
    </location>
</feature>
<protein>
    <recommendedName>
        <fullName evidence="5">Formylmethionine deformylase-like protein</fullName>
    </recommendedName>
</protein>
<reference evidence="3" key="1">
    <citation type="journal article" date="2023" name="Mol. Phylogenet. Evol.">
        <title>Genome-scale phylogeny and comparative genomics of the fungal order Sordariales.</title>
        <authorList>
            <person name="Hensen N."/>
            <person name="Bonometti L."/>
            <person name="Westerberg I."/>
            <person name="Brannstrom I.O."/>
            <person name="Guillou S."/>
            <person name="Cros-Aarteil S."/>
            <person name="Calhoun S."/>
            <person name="Haridas S."/>
            <person name="Kuo A."/>
            <person name="Mondo S."/>
            <person name="Pangilinan J."/>
            <person name="Riley R."/>
            <person name="LaButti K."/>
            <person name="Andreopoulos B."/>
            <person name="Lipzen A."/>
            <person name="Chen C."/>
            <person name="Yan M."/>
            <person name="Daum C."/>
            <person name="Ng V."/>
            <person name="Clum A."/>
            <person name="Steindorff A."/>
            <person name="Ohm R.A."/>
            <person name="Martin F."/>
            <person name="Silar P."/>
            <person name="Natvig D.O."/>
            <person name="Lalanne C."/>
            <person name="Gautier V."/>
            <person name="Ament-Velasquez S.L."/>
            <person name="Kruys A."/>
            <person name="Hutchinson M.I."/>
            <person name="Powell A.J."/>
            <person name="Barry K."/>
            <person name="Miller A.N."/>
            <person name="Grigoriev I.V."/>
            <person name="Debuchy R."/>
            <person name="Gladieux P."/>
            <person name="Hiltunen Thoren M."/>
            <person name="Johannesson H."/>
        </authorList>
    </citation>
    <scope>NUCLEOTIDE SEQUENCE</scope>
    <source>
        <strain evidence="3">PSN309</strain>
    </source>
</reference>
<feature type="transmembrane region" description="Helical" evidence="2">
    <location>
        <begin position="254"/>
        <end position="272"/>
    </location>
</feature>
<feature type="transmembrane region" description="Helical" evidence="2">
    <location>
        <begin position="155"/>
        <end position="175"/>
    </location>
</feature>
<evidence type="ECO:0008006" key="5">
    <source>
        <dbReference type="Google" id="ProtNLM"/>
    </source>
</evidence>
<sequence>MEPYSSNRSQHPPQQYQHGYQQAATSDGQWDPIAPTPEVNPPVLPPVHRRVSFFSSLRKNKGGSSPASIGLGIEQQSSTYQRVREPGPYASPPLDDFKSPYPQYPFQREQYVGTPGTPAFYPSHRDSSPDGSDKTPSPPQAGPSRWSWSFLNAPWVMYALFCLGVVFAGSHHAFYASLHGKPADDQLKMMRFGGFLSYAAKASLVSAVLFGYRQQVWVTVRRKQLRLKTIDSIFSASQDLSALLNLEFLKKAKVALVLALVAWLFPLVVILTPSSLTIAPREEWKLDQCRSVRTLNFEPEKVKDWRKADKINGYNGYSLSLWNCTMKDQASNFGPFNETYFDYWDQSSQPLQLLTTLTALSGNIVPRENIGVETCGRGWNCSYTINFEAPGYKCEALGSGKNIDDEALAKQGAPFNSTDLLPKGDFGYIGNTMLGEYQRPQMEDVGEAGAPESGPPFPKNFGVLRTEPVVWIGHATPTRPNEPIPTVRDAPGFETAWEPHIFRCEHYLTNYEVQFNLTSTSQTTKVLSRKYLRPIIDTRFINGTLADDGTNDTTVATPESNYIRPLDVENNRITAAYHSLGYLFRAILFGHIKNVPFPAPVTDALNTRLVDQATHLPVANFMEAAQSFYENITLSLLSNPQFVIVTWAGNNAKRSGIQNHNGPYEEYPGPTYTCTKSRIFNAYHYIRRDLWIAYALAILFAMICVGLGTAALAQNNYHVRDIKVSSIVAATRAPCLEDLPWKSSKWGEVPWEIKQTQLGYGIIRDVSTPGLGSIREGQMMSPDLSSNGLGNGKVYYGFAPPEVLDRTRAATFGPGTPRPRASPFSFKTWEH</sequence>
<keyword evidence="2" id="KW-0472">Membrane</keyword>
<dbReference type="EMBL" id="MU864388">
    <property type="protein sequence ID" value="KAK4188450.1"/>
    <property type="molecule type" value="Genomic_DNA"/>
</dbReference>
<comment type="caution">
    <text evidence="3">The sequence shown here is derived from an EMBL/GenBank/DDBJ whole genome shotgun (WGS) entry which is preliminary data.</text>
</comment>
<feature type="compositionally biased region" description="Polar residues" evidence="1">
    <location>
        <begin position="53"/>
        <end position="67"/>
    </location>
</feature>
<feature type="transmembrane region" description="Helical" evidence="2">
    <location>
        <begin position="691"/>
        <end position="713"/>
    </location>
</feature>
<evidence type="ECO:0000256" key="2">
    <source>
        <dbReference type="SAM" id="Phobius"/>
    </source>
</evidence>
<feature type="compositionally biased region" description="Low complexity" evidence="1">
    <location>
        <begin position="10"/>
        <end position="24"/>
    </location>
</feature>
<dbReference type="PANTHER" id="PTHR35041">
    <property type="entry name" value="MEDIATOR OF RNA POLYMERASE II TRANSCRIPTION SUBUNIT 1"/>
    <property type="match status" value="1"/>
</dbReference>
<feature type="region of interest" description="Disordered" evidence="1">
    <location>
        <begin position="115"/>
        <end position="143"/>
    </location>
</feature>
<evidence type="ECO:0000313" key="3">
    <source>
        <dbReference type="EMBL" id="KAK4188450.1"/>
    </source>
</evidence>
<gene>
    <name evidence="3" type="ORF">QBC35DRAFT_195727</name>
</gene>
<evidence type="ECO:0000313" key="4">
    <source>
        <dbReference type="Proteomes" id="UP001302126"/>
    </source>
</evidence>
<evidence type="ECO:0000256" key="1">
    <source>
        <dbReference type="SAM" id="MobiDB-lite"/>
    </source>
</evidence>
<organism evidence="3 4">
    <name type="scientific">Podospora australis</name>
    <dbReference type="NCBI Taxonomy" id="1536484"/>
    <lineage>
        <taxon>Eukaryota</taxon>
        <taxon>Fungi</taxon>
        <taxon>Dikarya</taxon>
        <taxon>Ascomycota</taxon>
        <taxon>Pezizomycotina</taxon>
        <taxon>Sordariomycetes</taxon>
        <taxon>Sordariomycetidae</taxon>
        <taxon>Sordariales</taxon>
        <taxon>Podosporaceae</taxon>
        <taxon>Podospora</taxon>
    </lineage>
</organism>
<keyword evidence="2" id="KW-1133">Transmembrane helix</keyword>
<accession>A0AAN6WW70</accession>
<dbReference type="AlphaFoldDB" id="A0AAN6WW70"/>
<feature type="compositionally biased region" description="Pro residues" evidence="1">
    <location>
        <begin position="34"/>
        <end position="45"/>
    </location>
</feature>
<feature type="region of interest" description="Disordered" evidence="1">
    <location>
        <begin position="1"/>
        <end position="96"/>
    </location>
</feature>
<keyword evidence="4" id="KW-1185">Reference proteome</keyword>
<name>A0AAN6WW70_9PEZI</name>
<reference evidence="3" key="2">
    <citation type="submission" date="2023-05" db="EMBL/GenBank/DDBJ databases">
        <authorList>
            <consortium name="Lawrence Berkeley National Laboratory"/>
            <person name="Steindorff A."/>
            <person name="Hensen N."/>
            <person name="Bonometti L."/>
            <person name="Westerberg I."/>
            <person name="Brannstrom I.O."/>
            <person name="Guillou S."/>
            <person name="Cros-Aarteil S."/>
            <person name="Calhoun S."/>
            <person name="Haridas S."/>
            <person name="Kuo A."/>
            <person name="Mondo S."/>
            <person name="Pangilinan J."/>
            <person name="Riley R."/>
            <person name="Labutti K."/>
            <person name="Andreopoulos B."/>
            <person name="Lipzen A."/>
            <person name="Chen C."/>
            <person name="Yanf M."/>
            <person name="Daum C."/>
            <person name="Ng V."/>
            <person name="Clum A."/>
            <person name="Ohm R."/>
            <person name="Martin F."/>
            <person name="Silar P."/>
            <person name="Natvig D."/>
            <person name="Lalanne C."/>
            <person name="Gautier V."/>
            <person name="Ament-Velasquez S.L."/>
            <person name="Kruys A."/>
            <person name="Hutchinson M.I."/>
            <person name="Powell A.J."/>
            <person name="Barry K."/>
            <person name="Miller A.N."/>
            <person name="Grigoriev I.V."/>
            <person name="Debuchy R."/>
            <person name="Gladieux P."/>
            <person name="Thoren M.H."/>
            <person name="Johannesson H."/>
        </authorList>
    </citation>
    <scope>NUCLEOTIDE SEQUENCE</scope>
    <source>
        <strain evidence="3">PSN309</strain>
    </source>
</reference>
<feature type="transmembrane region" description="Helical" evidence="2">
    <location>
        <begin position="195"/>
        <end position="212"/>
    </location>
</feature>
<dbReference type="PANTHER" id="PTHR35041:SF3">
    <property type="entry name" value="FORMYLMETHIONINE DEFORMYLASE-LIKE PROTEIN"/>
    <property type="match status" value="1"/>
</dbReference>